<organism evidence="1 2">
    <name type="scientific">Citrobacter amalonaticus</name>
    <dbReference type="NCBI Taxonomy" id="35703"/>
    <lineage>
        <taxon>Bacteria</taxon>
        <taxon>Pseudomonadati</taxon>
        <taxon>Pseudomonadota</taxon>
        <taxon>Gammaproteobacteria</taxon>
        <taxon>Enterobacterales</taxon>
        <taxon>Enterobacteriaceae</taxon>
        <taxon>Citrobacter</taxon>
    </lineage>
</organism>
<comment type="caution">
    <text evidence="1">The sequence shown here is derived from an EMBL/GenBank/DDBJ whole genome shotgun (WGS) entry which is preliminary data.</text>
</comment>
<dbReference type="AlphaFoldDB" id="A0A2S4RWC1"/>
<gene>
    <name evidence="1" type="ORF">C3430_15805</name>
</gene>
<proteinExistence type="predicted"/>
<dbReference type="Proteomes" id="UP000237003">
    <property type="component" value="Unassembled WGS sequence"/>
</dbReference>
<protein>
    <submittedName>
        <fullName evidence="1">Uncharacterized protein</fullName>
    </submittedName>
</protein>
<dbReference type="EMBL" id="PQLX01000005">
    <property type="protein sequence ID" value="POU64636.1"/>
    <property type="molecule type" value="Genomic_DNA"/>
</dbReference>
<sequence>MIDKNIVFQDSYCWSDQESDSPGVIGAGSLNTDSVPMPPHVPDDGWHGTDDAWTMTLQRALHDDAAIS</sequence>
<evidence type="ECO:0000313" key="1">
    <source>
        <dbReference type="EMBL" id="POU64636.1"/>
    </source>
</evidence>
<reference evidence="1 2" key="1">
    <citation type="submission" date="2018-01" db="EMBL/GenBank/DDBJ databases">
        <title>Complete genome sequences of 14 Citrobacter spp. isolated from plant in Canada.</title>
        <authorList>
            <person name="Bhandare S.G."/>
            <person name="Colavecchio A."/>
            <person name="Jeukens J."/>
            <person name="Emond-Rheault J.-G."/>
            <person name="Freschi L."/>
            <person name="Hamel J."/>
            <person name="Kukavica-Ibrulj I."/>
            <person name="Levesque R."/>
            <person name="Goodridge L."/>
        </authorList>
    </citation>
    <scope>NUCLEOTIDE SEQUENCE [LARGE SCALE GENOMIC DNA]</scope>
    <source>
        <strain evidence="1 2">S1285</strain>
    </source>
</reference>
<accession>A0A2S4RWC1</accession>
<evidence type="ECO:0000313" key="2">
    <source>
        <dbReference type="Proteomes" id="UP000237003"/>
    </source>
</evidence>
<name>A0A2S4RWC1_CITAM</name>